<evidence type="ECO:0000313" key="7">
    <source>
        <dbReference type="Proteomes" id="UP000660861"/>
    </source>
</evidence>
<reference evidence="6" key="1">
    <citation type="submission" date="2020-08" db="EMBL/GenBank/DDBJ databases">
        <title>Genome public.</title>
        <authorList>
            <person name="Liu C."/>
            <person name="Sun Q."/>
        </authorList>
    </citation>
    <scope>NUCLEOTIDE SEQUENCE</scope>
    <source>
        <strain evidence="6">NSJ-54</strain>
    </source>
</reference>
<feature type="compositionally biased region" description="Low complexity" evidence="3">
    <location>
        <begin position="754"/>
        <end position="811"/>
    </location>
</feature>
<keyword evidence="1 6" id="KW-0378">Hydrolase</keyword>
<dbReference type="EMBL" id="JACRTC010000004">
    <property type="protein sequence ID" value="MBC8570559.1"/>
    <property type="molecule type" value="Genomic_DNA"/>
</dbReference>
<comment type="caution">
    <text evidence="6">The sequence shown here is derived from an EMBL/GenBank/DDBJ whole genome shotgun (WGS) entry which is preliminary data.</text>
</comment>
<dbReference type="InterPro" id="IPR009835">
    <property type="entry name" value="SrtB"/>
</dbReference>
<dbReference type="SMART" id="SM00852">
    <property type="entry name" value="MoCF_biosynth"/>
    <property type="match status" value="1"/>
</dbReference>
<dbReference type="RefSeq" id="WP_262397658.1">
    <property type="nucleotide sequence ID" value="NZ_JACRTC010000004.1"/>
</dbReference>
<name>A0A926EDR9_9FIRM</name>
<dbReference type="Gene3D" id="2.40.260.10">
    <property type="entry name" value="Sortase"/>
    <property type="match status" value="1"/>
</dbReference>
<sequence length="842" mass="90453">MTAYLIGAGDEQLLGSLGNSQAKTLLRELEAIGVQIRGQASAAGDRQKLGSLLTTALPKSDLMIITGKIGPGENDFAREMVCRGLGLPLELDRNQLHILEEKCEQRGTMMPPSYQKLAMLPRGATVFENPMGMAAGFAMTRGHQCVIMLPGAPGEYLPMLIHQVVPFLAVRSTAPVVSRTIALMNLSLADAARELGALAQQTRPAVCLYEKEGQPFIRVTVCAPTLAEAQSLAVPAMKAAAAKLEPYVCGIDVGSMEEALVKRLRGAQMSVATAEIGTGGVLKRRMLAAPGAGAVYDFGVMAGSERVKHQVLMIPDKILKKYADGSEQMAAAMAIGVREAGNAHLGLAAVCAQGREGENLPGTTYVAVSDGENVWVRKTDAASHRKNAPILGCAAASAAMALGQEYLLGSDALKKAGTPVATALAGKVRVLEAGSAASTADPNRPWYKKLASAILPQKGDSMRDKIRKIILLLAVVVFVASAVYIGSYFYESFHNKKLNEDLSSLMGTGDIPDGYPDDYLAKFGALYEQNPDIAGWLKIDGTGVDYPVVQTDADNGEYYLRRDFTGASNQHGVPFVDNRVDQKAPSTNTIIFGHNMKDGQMFGELIKYRDLEYYKQHPVISYDSVYREGKYKIISIFITNTMAEHGPVFDYHNFINATSNDNMAQFLNQLKLRTIINTGVDVNTSDTLLTLSTCTYEFKEARFVVVARRVRDGEDASVDVSKASVNPQPFYPDVWYQLYGGSKPEGAVNMSIGTTQAPPTTTLPITTRPPETTTTPPVTTTPEVTTTPPVTTTPEVTTTTEEVTTTTTTATEPPPPDTSSTTDQTDEPPVTPADNPDHPTVG</sequence>
<accession>A0A926EDR9</accession>
<feature type="active site" description="Acyl-thioester intermediate" evidence="2">
    <location>
        <position position="694"/>
    </location>
</feature>
<feature type="transmembrane region" description="Helical" evidence="4">
    <location>
        <begin position="469"/>
        <end position="490"/>
    </location>
</feature>
<evidence type="ECO:0000256" key="2">
    <source>
        <dbReference type="PIRSR" id="PIRSR605754-1"/>
    </source>
</evidence>
<dbReference type="PANTHER" id="PTHR13939">
    <property type="entry name" value="NICOTINAMIDE-NUCLEOTIDE AMIDOHYDROLASE PNCC"/>
    <property type="match status" value="1"/>
</dbReference>
<dbReference type="SUPFAM" id="SSF142433">
    <property type="entry name" value="CinA-like"/>
    <property type="match status" value="1"/>
</dbReference>
<dbReference type="Gene3D" id="3.90.950.20">
    <property type="entry name" value="CinA-like"/>
    <property type="match status" value="1"/>
</dbReference>
<dbReference type="InterPro" id="IPR005754">
    <property type="entry name" value="Sortase"/>
</dbReference>
<dbReference type="InterPro" id="IPR001453">
    <property type="entry name" value="MoaB/Mog_dom"/>
</dbReference>
<feature type="active site" description="Proton donor/acceptor" evidence="2">
    <location>
        <position position="594"/>
    </location>
</feature>
<dbReference type="GO" id="GO:0016787">
    <property type="term" value="F:hydrolase activity"/>
    <property type="evidence" value="ECO:0007669"/>
    <property type="project" value="UniProtKB-KW"/>
</dbReference>
<dbReference type="PANTHER" id="PTHR13939:SF0">
    <property type="entry name" value="NMN AMIDOHYDROLASE-LIKE PROTEIN YFAY"/>
    <property type="match status" value="1"/>
</dbReference>
<dbReference type="SUPFAM" id="SSF53218">
    <property type="entry name" value="Molybdenum cofactor biosynthesis proteins"/>
    <property type="match status" value="1"/>
</dbReference>
<evidence type="ECO:0000256" key="3">
    <source>
        <dbReference type="SAM" id="MobiDB-lite"/>
    </source>
</evidence>
<keyword evidence="7" id="KW-1185">Reference proteome</keyword>
<dbReference type="Gene3D" id="3.40.980.10">
    <property type="entry name" value="MoaB/Mog-like domain"/>
    <property type="match status" value="1"/>
</dbReference>
<dbReference type="AlphaFoldDB" id="A0A926EDR9"/>
<dbReference type="Pfam" id="PF02464">
    <property type="entry name" value="CinA"/>
    <property type="match status" value="1"/>
</dbReference>
<dbReference type="Pfam" id="PF04203">
    <property type="entry name" value="Sortase"/>
    <property type="match status" value="1"/>
</dbReference>
<keyword evidence="4" id="KW-0812">Transmembrane</keyword>
<dbReference type="InterPro" id="IPR023365">
    <property type="entry name" value="Sortase_dom-sf"/>
</dbReference>
<dbReference type="InterPro" id="IPR050101">
    <property type="entry name" value="CinA"/>
</dbReference>
<evidence type="ECO:0000259" key="5">
    <source>
        <dbReference type="SMART" id="SM00852"/>
    </source>
</evidence>
<gene>
    <name evidence="6" type="primary">srtB</name>
    <name evidence="6" type="ORF">H8709_06900</name>
</gene>
<dbReference type="NCBIfam" id="TIGR03064">
    <property type="entry name" value="sortase_srtB"/>
    <property type="match status" value="1"/>
</dbReference>
<dbReference type="Pfam" id="PF00994">
    <property type="entry name" value="MoCF_biosynth"/>
    <property type="match status" value="1"/>
</dbReference>
<keyword evidence="4" id="KW-1133">Transmembrane helix</keyword>
<organism evidence="6 7">
    <name type="scientific">Zongyangia hominis</name>
    <dbReference type="NCBI Taxonomy" id="2763677"/>
    <lineage>
        <taxon>Bacteria</taxon>
        <taxon>Bacillati</taxon>
        <taxon>Bacillota</taxon>
        <taxon>Clostridia</taxon>
        <taxon>Eubacteriales</taxon>
        <taxon>Oscillospiraceae</taxon>
        <taxon>Zongyangia</taxon>
    </lineage>
</organism>
<keyword evidence="4" id="KW-0472">Membrane</keyword>
<proteinExistence type="predicted"/>
<dbReference type="EC" id="3.4.22.71" evidence="6"/>
<dbReference type="InterPro" id="IPR008136">
    <property type="entry name" value="CinA_C"/>
</dbReference>
<dbReference type="Proteomes" id="UP000660861">
    <property type="component" value="Unassembled WGS sequence"/>
</dbReference>
<feature type="region of interest" description="Disordered" evidence="3">
    <location>
        <begin position="754"/>
        <end position="842"/>
    </location>
</feature>
<dbReference type="CDD" id="cd05826">
    <property type="entry name" value="Sortase_B"/>
    <property type="match status" value="1"/>
</dbReference>
<dbReference type="InterPro" id="IPR036425">
    <property type="entry name" value="MoaB/Mog-like_dom_sf"/>
</dbReference>
<evidence type="ECO:0000256" key="1">
    <source>
        <dbReference type="ARBA" id="ARBA00022801"/>
    </source>
</evidence>
<feature type="domain" description="MoaB/Mog" evidence="5">
    <location>
        <begin position="4"/>
        <end position="171"/>
    </location>
</feature>
<protein>
    <submittedName>
        <fullName evidence="6">Class B sortase</fullName>
        <ecNumber evidence="6">3.4.22.71</ecNumber>
    </submittedName>
</protein>
<dbReference type="SUPFAM" id="SSF63817">
    <property type="entry name" value="Sortase"/>
    <property type="match status" value="1"/>
</dbReference>
<evidence type="ECO:0000313" key="6">
    <source>
        <dbReference type="EMBL" id="MBC8570559.1"/>
    </source>
</evidence>
<evidence type="ECO:0000256" key="4">
    <source>
        <dbReference type="SAM" id="Phobius"/>
    </source>
</evidence>
<dbReference type="InterPro" id="IPR036653">
    <property type="entry name" value="CinA-like_C"/>
</dbReference>